<dbReference type="PROSITE" id="PS50887">
    <property type="entry name" value="GGDEF"/>
    <property type="match status" value="1"/>
</dbReference>
<evidence type="ECO:0000313" key="5">
    <source>
        <dbReference type="Proteomes" id="UP001597371"/>
    </source>
</evidence>
<evidence type="ECO:0000259" key="3">
    <source>
        <dbReference type="PROSITE" id="PS50887"/>
    </source>
</evidence>
<evidence type="ECO:0000313" key="4">
    <source>
        <dbReference type="EMBL" id="MFD2237306.1"/>
    </source>
</evidence>
<gene>
    <name evidence="4" type="ORF">ACFSKQ_07475</name>
</gene>
<dbReference type="PANTHER" id="PTHR44757:SF2">
    <property type="entry name" value="BIOFILM ARCHITECTURE MAINTENANCE PROTEIN MBAA"/>
    <property type="match status" value="1"/>
</dbReference>
<dbReference type="CDD" id="cd01948">
    <property type="entry name" value="EAL"/>
    <property type="match status" value="1"/>
</dbReference>
<dbReference type="SUPFAM" id="SSF141868">
    <property type="entry name" value="EAL domain-like"/>
    <property type="match status" value="1"/>
</dbReference>
<dbReference type="InterPro" id="IPR029787">
    <property type="entry name" value="Nucleotide_cyclase"/>
</dbReference>
<dbReference type="SMART" id="SM00052">
    <property type="entry name" value="EAL"/>
    <property type="match status" value="1"/>
</dbReference>
<dbReference type="InterPro" id="IPR000160">
    <property type="entry name" value="GGDEF_dom"/>
</dbReference>
<dbReference type="Pfam" id="PF00563">
    <property type="entry name" value="EAL"/>
    <property type="match status" value="1"/>
</dbReference>
<dbReference type="RefSeq" id="WP_209736923.1">
    <property type="nucleotide sequence ID" value="NZ_CP072611.1"/>
</dbReference>
<dbReference type="PANTHER" id="PTHR44757">
    <property type="entry name" value="DIGUANYLATE CYCLASE DGCP"/>
    <property type="match status" value="1"/>
</dbReference>
<dbReference type="InterPro" id="IPR043128">
    <property type="entry name" value="Rev_trsase/Diguanyl_cyclase"/>
</dbReference>
<dbReference type="InterPro" id="IPR001633">
    <property type="entry name" value="EAL_dom"/>
</dbReference>
<keyword evidence="1" id="KW-1133">Transmembrane helix</keyword>
<dbReference type="PROSITE" id="PS50883">
    <property type="entry name" value="EAL"/>
    <property type="match status" value="1"/>
</dbReference>
<dbReference type="Proteomes" id="UP001597371">
    <property type="component" value="Unassembled WGS sequence"/>
</dbReference>
<feature type="domain" description="GGDEF" evidence="3">
    <location>
        <begin position="250"/>
        <end position="383"/>
    </location>
</feature>
<sequence length="667" mass="73127">MLLNFARRNWTTLIGGTTIVALVAASGLYLGAGTVDRLIETSVNRRAQTFADYLVSDPAVLNAFLTGVSRDPDIEAHARTLASLSDFASFSLFDSDGRETFSTGSAQYEWLLRNRPGGIVTESRLSAEAMEQPGRWQAAHGAGGPIPAVVMPLIRDGQTLAYLSVTVDMVADQLAYAQTLSIASMTLVLILVVAAGLPALIYMRRKRRMEEADERIVFLHNHDALTNLLNRRRMHEETDRLLATSRATRERMALWFIDVDGLSEINDSYGQASGDEVLRVTAGRLSEVVEQADLLSRVGSDDFAVLQRQVSSEESLRALAHRILDATAKPIDLGEHSVIPCLSLGVATMPDHGRTYAELIKHAELALQTQKALRRADYTLFDLSMDEESHRRRVIEQKLRAALEGNGFELFYQPIVSGDGERLLGFEALIRMPDGDGGHIPPSVFIPIAEARGYIKAIGSWVIGEAARQAAQWPDELFISINLSAVQFRDGDLVSIVKKALREAGIPGRRLGIEVVESLLLEQSDDILEQLRALRRLGISVDMDDFGTGYSSLGYLWRFPFDKLKIDQSFMAAFQEGQSSVSQILATIISLAHHLGLKVTAEGIETAEQAALLHSFGCDQLQGYFFGKPMPADKVAAEILHHFSARTAAAWAAQDRALGVMAVSRAG</sequence>
<reference evidence="5" key="1">
    <citation type="journal article" date="2019" name="Int. J. Syst. Evol. Microbiol.">
        <title>The Global Catalogue of Microorganisms (GCM) 10K type strain sequencing project: providing services to taxonomists for standard genome sequencing and annotation.</title>
        <authorList>
            <consortium name="The Broad Institute Genomics Platform"/>
            <consortium name="The Broad Institute Genome Sequencing Center for Infectious Disease"/>
            <person name="Wu L."/>
            <person name="Ma J."/>
        </authorList>
    </citation>
    <scope>NUCLEOTIDE SEQUENCE [LARGE SCALE GENOMIC DNA]</scope>
    <source>
        <strain evidence="5">ZS-35-S2</strain>
    </source>
</reference>
<feature type="domain" description="EAL" evidence="2">
    <location>
        <begin position="392"/>
        <end position="643"/>
    </location>
</feature>
<proteinExistence type="predicted"/>
<feature type="transmembrane region" description="Helical" evidence="1">
    <location>
        <begin position="12"/>
        <end position="32"/>
    </location>
</feature>
<dbReference type="NCBIfam" id="TIGR00254">
    <property type="entry name" value="GGDEF"/>
    <property type="match status" value="1"/>
</dbReference>
<dbReference type="Gene3D" id="3.20.20.450">
    <property type="entry name" value="EAL domain"/>
    <property type="match status" value="1"/>
</dbReference>
<dbReference type="Gene3D" id="3.30.70.270">
    <property type="match status" value="1"/>
</dbReference>
<protein>
    <submittedName>
        <fullName evidence="4">Bifunctional diguanylate cyclase/phosphodiesterase</fullName>
    </submittedName>
</protein>
<dbReference type="InterPro" id="IPR035919">
    <property type="entry name" value="EAL_sf"/>
</dbReference>
<name>A0ABW5CM09_9HYPH</name>
<keyword evidence="1" id="KW-0472">Membrane</keyword>
<feature type="transmembrane region" description="Helical" evidence="1">
    <location>
        <begin position="182"/>
        <end position="202"/>
    </location>
</feature>
<comment type="caution">
    <text evidence="4">The sequence shown here is derived from an EMBL/GenBank/DDBJ whole genome shotgun (WGS) entry which is preliminary data.</text>
</comment>
<organism evidence="4 5">
    <name type="scientific">Aureimonas populi</name>
    <dbReference type="NCBI Taxonomy" id="1701758"/>
    <lineage>
        <taxon>Bacteria</taxon>
        <taxon>Pseudomonadati</taxon>
        <taxon>Pseudomonadota</taxon>
        <taxon>Alphaproteobacteria</taxon>
        <taxon>Hyphomicrobiales</taxon>
        <taxon>Aurantimonadaceae</taxon>
        <taxon>Aureimonas</taxon>
    </lineage>
</organism>
<accession>A0ABW5CM09</accession>
<evidence type="ECO:0000256" key="1">
    <source>
        <dbReference type="SAM" id="Phobius"/>
    </source>
</evidence>
<dbReference type="Pfam" id="PF00990">
    <property type="entry name" value="GGDEF"/>
    <property type="match status" value="1"/>
</dbReference>
<dbReference type="InterPro" id="IPR052155">
    <property type="entry name" value="Biofilm_reg_signaling"/>
</dbReference>
<dbReference type="SUPFAM" id="SSF55073">
    <property type="entry name" value="Nucleotide cyclase"/>
    <property type="match status" value="1"/>
</dbReference>
<dbReference type="EMBL" id="JBHUIJ010000008">
    <property type="protein sequence ID" value="MFD2237306.1"/>
    <property type="molecule type" value="Genomic_DNA"/>
</dbReference>
<keyword evidence="5" id="KW-1185">Reference proteome</keyword>
<dbReference type="SMART" id="SM00267">
    <property type="entry name" value="GGDEF"/>
    <property type="match status" value="1"/>
</dbReference>
<keyword evidence="1" id="KW-0812">Transmembrane</keyword>
<dbReference type="CDD" id="cd01949">
    <property type="entry name" value="GGDEF"/>
    <property type="match status" value="1"/>
</dbReference>
<evidence type="ECO:0000259" key="2">
    <source>
        <dbReference type="PROSITE" id="PS50883"/>
    </source>
</evidence>